<dbReference type="GO" id="GO:0017004">
    <property type="term" value="P:cytochrome complex assembly"/>
    <property type="evidence" value="ECO:0007669"/>
    <property type="project" value="UniProtKB-KW"/>
</dbReference>
<dbReference type="Gene3D" id="2.60.40.1250">
    <property type="entry name" value="Thiol:disulfide interchange protein DsbD, N-terminal domain"/>
    <property type="match status" value="1"/>
</dbReference>
<feature type="transmembrane region" description="Helical" evidence="8">
    <location>
        <begin position="447"/>
        <end position="466"/>
    </location>
</feature>
<keyword evidence="9" id="KW-0732">Signal</keyword>
<evidence type="ECO:0000256" key="9">
    <source>
        <dbReference type="SAM" id="SignalP"/>
    </source>
</evidence>
<name>A0A8J7CN26_9BACT</name>
<dbReference type="Pfam" id="PF02683">
    <property type="entry name" value="DsbD_TM"/>
    <property type="match status" value="1"/>
</dbReference>
<evidence type="ECO:0000256" key="7">
    <source>
        <dbReference type="ARBA" id="ARBA00023284"/>
    </source>
</evidence>
<keyword evidence="6 8" id="KW-0472">Membrane</keyword>
<proteinExistence type="predicted"/>
<keyword evidence="3 8" id="KW-0812">Transmembrane</keyword>
<feature type="domain" description="Thioredoxin" evidence="10">
    <location>
        <begin position="457"/>
        <end position="590"/>
    </location>
</feature>
<evidence type="ECO:0000256" key="3">
    <source>
        <dbReference type="ARBA" id="ARBA00022692"/>
    </source>
</evidence>
<dbReference type="InterPro" id="IPR013766">
    <property type="entry name" value="Thioredoxin_domain"/>
</dbReference>
<comment type="caution">
    <text evidence="11">The sequence shown here is derived from an EMBL/GenBank/DDBJ whole genome shotgun (WGS) entry which is preliminary data.</text>
</comment>
<gene>
    <name evidence="11" type="ORF">IFJ97_02040</name>
</gene>
<dbReference type="GO" id="GO:0005886">
    <property type="term" value="C:plasma membrane"/>
    <property type="evidence" value="ECO:0007669"/>
    <property type="project" value="UniProtKB-SubCell"/>
</dbReference>
<evidence type="ECO:0000256" key="2">
    <source>
        <dbReference type="ARBA" id="ARBA00022475"/>
    </source>
</evidence>
<dbReference type="InterPro" id="IPR003834">
    <property type="entry name" value="Cyt_c_assmbl_TM_dom"/>
</dbReference>
<feature type="transmembrane region" description="Helical" evidence="8">
    <location>
        <begin position="241"/>
        <end position="269"/>
    </location>
</feature>
<evidence type="ECO:0000256" key="6">
    <source>
        <dbReference type="ARBA" id="ARBA00023136"/>
    </source>
</evidence>
<comment type="subcellular location">
    <subcellularLocation>
        <location evidence="1">Cell membrane</location>
        <topology evidence="1">Multi-pass membrane protein</topology>
    </subcellularLocation>
</comment>
<evidence type="ECO:0000256" key="8">
    <source>
        <dbReference type="SAM" id="Phobius"/>
    </source>
</evidence>
<evidence type="ECO:0000256" key="4">
    <source>
        <dbReference type="ARBA" id="ARBA00022748"/>
    </source>
</evidence>
<dbReference type="InterPro" id="IPR012336">
    <property type="entry name" value="Thioredoxin-like_fold"/>
</dbReference>
<protein>
    <submittedName>
        <fullName evidence="11">Thioredoxin fold domain-containing protein</fullName>
    </submittedName>
</protein>
<keyword evidence="2" id="KW-1003">Cell membrane</keyword>
<dbReference type="GO" id="GO:0015035">
    <property type="term" value="F:protein-disulfide reductase activity"/>
    <property type="evidence" value="ECO:0007669"/>
    <property type="project" value="TreeGrafter"/>
</dbReference>
<dbReference type="InterPro" id="IPR017937">
    <property type="entry name" value="Thioredoxin_CS"/>
</dbReference>
<evidence type="ECO:0000256" key="1">
    <source>
        <dbReference type="ARBA" id="ARBA00004651"/>
    </source>
</evidence>
<dbReference type="PROSITE" id="PS00194">
    <property type="entry name" value="THIOREDOXIN_1"/>
    <property type="match status" value="1"/>
</dbReference>
<dbReference type="Pfam" id="PF13098">
    <property type="entry name" value="Thioredoxin_2"/>
    <property type="match status" value="1"/>
</dbReference>
<organism evidence="11 12">
    <name type="scientific">Candidatus Sulfomarinibacter kjeldsenii</name>
    <dbReference type="NCBI Taxonomy" id="2885994"/>
    <lineage>
        <taxon>Bacteria</taxon>
        <taxon>Pseudomonadati</taxon>
        <taxon>Acidobacteriota</taxon>
        <taxon>Thermoanaerobaculia</taxon>
        <taxon>Thermoanaerobaculales</taxon>
        <taxon>Candidatus Sulfomarinibacteraceae</taxon>
        <taxon>Candidatus Sulfomarinibacter</taxon>
    </lineage>
</organism>
<dbReference type="AlphaFoldDB" id="A0A8J7CN26"/>
<dbReference type="Pfam" id="PF11412">
    <property type="entry name" value="DsbD_N"/>
    <property type="match status" value="1"/>
</dbReference>
<dbReference type="EMBL" id="JACXWA010000032">
    <property type="protein sequence ID" value="MBD3870123.1"/>
    <property type="molecule type" value="Genomic_DNA"/>
</dbReference>
<dbReference type="InterPro" id="IPR036929">
    <property type="entry name" value="DsbDN_sf"/>
</dbReference>
<feature type="transmembrane region" description="Helical" evidence="8">
    <location>
        <begin position="351"/>
        <end position="374"/>
    </location>
</feature>
<dbReference type="Proteomes" id="UP000598633">
    <property type="component" value="Unassembled WGS sequence"/>
</dbReference>
<keyword evidence="4" id="KW-0201">Cytochrome c-type biogenesis</keyword>
<reference evidence="11 12" key="1">
    <citation type="submission" date="2020-08" db="EMBL/GenBank/DDBJ databases">
        <title>Acidobacteriota in marine sediments use diverse sulfur dissimilation pathways.</title>
        <authorList>
            <person name="Wasmund K."/>
        </authorList>
    </citation>
    <scope>NUCLEOTIDE SEQUENCE [LARGE SCALE GENOMIC DNA]</scope>
    <source>
        <strain evidence="11">MAG AM3-A</strain>
    </source>
</reference>
<feature type="signal peptide" evidence="9">
    <location>
        <begin position="1"/>
        <end position="21"/>
    </location>
</feature>
<dbReference type="PANTHER" id="PTHR32234">
    <property type="entry name" value="THIOL:DISULFIDE INTERCHANGE PROTEIN DSBD"/>
    <property type="match status" value="1"/>
</dbReference>
<dbReference type="InterPro" id="IPR028250">
    <property type="entry name" value="DsbDN"/>
</dbReference>
<feature type="transmembrane region" description="Helical" evidence="8">
    <location>
        <begin position="318"/>
        <end position="345"/>
    </location>
</feature>
<feature type="transmembrane region" description="Helical" evidence="8">
    <location>
        <begin position="418"/>
        <end position="435"/>
    </location>
</feature>
<dbReference type="Gene3D" id="3.40.30.10">
    <property type="entry name" value="Glutaredoxin"/>
    <property type="match status" value="1"/>
</dbReference>
<dbReference type="PANTHER" id="PTHR32234:SF0">
    <property type="entry name" value="THIOL:DISULFIDE INTERCHANGE PROTEIN DSBD"/>
    <property type="match status" value="1"/>
</dbReference>
<dbReference type="InterPro" id="IPR036249">
    <property type="entry name" value="Thioredoxin-like_sf"/>
</dbReference>
<dbReference type="GO" id="GO:0045454">
    <property type="term" value="P:cell redox homeostasis"/>
    <property type="evidence" value="ECO:0007669"/>
    <property type="project" value="TreeGrafter"/>
</dbReference>
<feature type="transmembrane region" description="Helical" evidence="8">
    <location>
        <begin position="200"/>
        <end position="229"/>
    </location>
</feature>
<evidence type="ECO:0000313" key="12">
    <source>
        <dbReference type="Proteomes" id="UP000598633"/>
    </source>
</evidence>
<evidence type="ECO:0000313" key="11">
    <source>
        <dbReference type="EMBL" id="MBD3870123.1"/>
    </source>
</evidence>
<feature type="transmembrane region" description="Helical" evidence="8">
    <location>
        <begin position="394"/>
        <end position="412"/>
    </location>
</feature>
<evidence type="ECO:0000256" key="5">
    <source>
        <dbReference type="ARBA" id="ARBA00022989"/>
    </source>
</evidence>
<feature type="chain" id="PRO_5035218239" evidence="9">
    <location>
        <begin position="22"/>
        <end position="590"/>
    </location>
</feature>
<keyword evidence="7" id="KW-0676">Redox-active center</keyword>
<keyword evidence="5 8" id="KW-1133">Transmembrane helix</keyword>
<dbReference type="PROSITE" id="PS51352">
    <property type="entry name" value="THIOREDOXIN_2"/>
    <property type="match status" value="1"/>
</dbReference>
<dbReference type="SUPFAM" id="SSF52833">
    <property type="entry name" value="Thioredoxin-like"/>
    <property type="match status" value="1"/>
</dbReference>
<evidence type="ECO:0000259" key="10">
    <source>
        <dbReference type="PROSITE" id="PS51352"/>
    </source>
</evidence>
<accession>A0A8J7CN26</accession>
<sequence length="590" mass="62742">MKRTIVVLTLLTICAAGPAVGQGFDSDPVFKVRLVPDRTPLVAGDELRLAVTLSINRGWHVNSDDPGDEFSLPTTVEFILPEGWPVPVVSFPEGEALEFEFSDTPIEVWEDRAVILAGLVVPEIAEGDHRLRVAVTAQACNNTQCLPPEEVRTGVDVTVAPPGSSSDSANKELFQELVAQSSGSADSPESSDLGSKSLPLLLIGVFLAGLALNLTPCVFPLIPITVGFFTQQTKDREGSAFPLALAYVMGIAFTYSVLGVLAALSGAIFGSALQSPWVVGLIVVVLLSLATSMFGLWELRVPGWAQRAAGGRNGVFGALIMGLVMGFVAAPCIGPFVVGLLTYVGQRGDPFLGFILFFTLALGLGLPYLILGTFTGAVNKLPASGMWMIGVRRVFGVILVAMAAYFAAPLMPGDSGRWLMSAVLVLGALYLLIIDRTGHEQPTIDRVMRLLAAAMIVAGVVMAPAVHLDGATAGESAEHLAWQPYDAAAVESAIAGGGQVILDFYADWCAPCRELDEKTFPAPNVSALLENYSRFKVDLTRSSEETQELATEYRVMGVPTVIVFSGGEETFRITGFEPPAQFLKRLQAVP</sequence>
<feature type="transmembrane region" description="Helical" evidence="8">
    <location>
        <begin position="275"/>
        <end position="297"/>
    </location>
</feature>